<dbReference type="InterPro" id="IPR046004">
    <property type="entry name" value="DUF5960"/>
</dbReference>
<evidence type="ECO:0000313" key="1">
    <source>
        <dbReference type="EMBL" id="GEK38288.1"/>
    </source>
</evidence>
<sequence>MLEIDEIYLWFKYDPMHKFVNDLYKFWDTEIIFEAIEDRLLINLHYSQKNYIKISASKSRIGKSIYFLFNVKTDVPDIRQKHRRYDYVGYTFIKPGKE</sequence>
<dbReference type="RefSeq" id="WP_071868303.1">
    <property type="nucleotide sequence ID" value="NZ_BJUG01000025.1"/>
</dbReference>
<proteinExistence type="predicted"/>
<reference evidence="1 2" key="1">
    <citation type="submission" date="2019-07" db="EMBL/GenBank/DDBJ databases">
        <title>Whole genome shotgun sequence of Enterococcus thailandicus NBRC 101867.</title>
        <authorList>
            <person name="Hosoyama A."/>
            <person name="Uohara A."/>
            <person name="Ohji S."/>
            <person name="Ichikawa N."/>
        </authorList>
    </citation>
    <scope>NUCLEOTIDE SEQUENCE [LARGE SCALE GENOMIC DNA]</scope>
    <source>
        <strain evidence="1 2">NBRC 101867</strain>
    </source>
</reference>
<protein>
    <submittedName>
        <fullName evidence="1">Uncharacterized protein</fullName>
    </submittedName>
</protein>
<name>A0A510WGK2_ENTTH</name>
<comment type="caution">
    <text evidence="1">The sequence shown here is derived from an EMBL/GenBank/DDBJ whole genome shotgun (WGS) entry which is preliminary data.</text>
</comment>
<gene>
    <name evidence="1" type="ORF">ETH01_25750</name>
</gene>
<dbReference type="EMBL" id="BJUG01000025">
    <property type="protein sequence ID" value="GEK38288.1"/>
    <property type="molecule type" value="Genomic_DNA"/>
</dbReference>
<dbReference type="Proteomes" id="UP000321361">
    <property type="component" value="Unassembled WGS sequence"/>
</dbReference>
<organism evidence="1 2">
    <name type="scientific">Enterococcus thailandicus</name>
    <dbReference type="NCBI Taxonomy" id="417368"/>
    <lineage>
        <taxon>Bacteria</taxon>
        <taxon>Bacillati</taxon>
        <taxon>Bacillota</taxon>
        <taxon>Bacilli</taxon>
        <taxon>Lactobacillales</taxon>
        <taxon>Enterococcaceae</taxon>
        <taxon>Enterococcus</taxon>
    </lineage>
</organism>
<dbReference type="OrthoDB" id="2187304at2"/>
<dbReference type="Pfam" id="PF19385">
    <property type="entry name" value="DUF5960"/>
    <property type="match status" value="1"/>
</dbReference>
<accession>A0A510WGK2</accession>
<dbReference type="AlphaFoldDB" id="A0A510WGK2"/>
<evidence type="ECO:0000313" key="2">
    <source>
        <dbReference type="Proteomes" id="UP000321361"/>
    </source>
</evidence>